<evidence type="ECO:0000313" key="2">
    <source>
        <dbReference type="EMBL" id="WFP17396.1"/>
    </source>
</evidence>
<accession>A0ABY8H912</accession>
<dbReference type="PANTHER" id="PTHR35337:SF1">
    <property type="entry name" value="SLR1478 PROTEIN"/>
    <property type="match status" value="1"/>
</dbReference>
<feature type="transmembrane region" description="Helical" evidence="1">
    <location>
        <begin position="208"/>
        <end position="235"/>
    </location>
</feature>
<gene>
    <name evidence="2" type="ORF">P8192_04610</name>
</gene>
<dbReference type="RefSeq" id="WP_278158851.1">
    <property type="nucleotide sequence ID" value="NZ_CP121252.1"/>
</dbReference>
<evidence type="ECO:0000256" key="1">
    <source>
        <dbReference type="SAM" id="Phobius"/>
    </source>
</evidence>
<keyword evidence="1" id="KW-0812">Transmembrane</keyword>
<keyword evidence="3" id="KW-1185">Reference proteome</keyword>
<name>A0ABY8H912_9MICC</name>
<dbReference type="InterPro" id="IPR002798">
    <property type="entry name" value="SpoIIM-like"/>
</dbReference>
<keyword evidence="1" id="KW-0472">Membrane</keyword>
<evidence type="ECO:0000313" key="3">
    <source>
        <dbReference type="Proteomes" id="UP001219037"/>
    </source>
</evidence>
<feature type="transmembrane region" description="Helical" evidence="1">
    <location>
        <begin position="98"/>
        <end position="121"/>
    </location>
</feature>
<proteinExistence type="predicted"/>
<protein>
    <submittedName>
        <fullName evidence="2">Stage II sporulation protein M</fullName>
    </submittedName>
</protein>
<feature type="transmembrane region" description="Helical" evidence="1">
    <location>
        <begin position="256"/>
        <end position="276"/>
    </location>
</feature>
<dbReference type="Pfam" id="PF01944">
    <property type="entry name" value="SpoIIM"/>
    <property type="match status" value="1"/>
</dbReference>
<sequence length="330" mass="35631">MDLDAFTAVNQQDWDRLRTLSKRRRLSSAEIDELVELYGRASTHLSVVQAQDPDGPHASGLSLVVAAARTRLTSATENPGSVVREFVSRQLPAAFYRIRWMTVILGVLFCAVGTAYATWVATSPEVLASLMTPEEQEAFVQEDFVQYYSENPAGSFASLVWTNNAWIAAQEVAFGITGFFVPYVLYTNAQSIGMSAGVMAAHDELDTFFLFILPHGFMELTAIFIAGAAGLQIFWALVAPGRQTRMASVGSAGRSLITVAIGLVGVLFVSALVEAFVTPADWPDPVRLGIGAAVLAGYWVYTLLLGRRAVRDGVTGDLSRTDSGAHQLTA</sequence>
<dbReference type="EMBL" id="CP121252">
    <property type="protein sequence ID" value="WFP17396.1"/>
    <property type="molecule type" value="Genomic_DNA"/>
</dbReference>
<organism evidence="2 3">
    <name type="scientific">Citricoccus muralis</name>
    <dbReference type="NCBI Taxonomy" id="169134"/>
    <lineage>
        <taxon>Bacteria</taxon>
        <taxon>Bacillati</taxon>
        <taxon>Actinomycetota</taxon>
        <taxon>Actinomycetes</taxon>
        <taxon>Micrococcales</taxon>
        <taxon>Micrococcaceae</taxon>
        <taxon>Citricoccus</taxon>
    </lineage>
</organism>
<dbReference type="Proteomes" id="UP001219037">
    <property type="component" value="Chromosome"/>
</dbReference>
<feature type="transmembrane region" description="Helical" evidence="1">
    <location>
        <begin position="288"/>
        <end position="306"/>
    </location>
</feature>
<dbReference type="PANTHER" id="PTHR35337">
    <property type="entry name" value="SLR1478 PROTEIN"/>
    <property type="match status" value="1"/>
</dbReference>
<reference evidence="2 3" key="1">
    <citation type="submission" date="2023-04" db="EMBL/GenBank/DDBJ databases">
        <title>Funneling lignin-derived compounds into biodiesel using alkali-halophilic Citricoccus sp. P2.</title>
        <authorList>
            <person name="Luo C.-B."/>
        </authorList>
    </citation>
    <scope>NUCLEOTIDE SEQUENCE [LARGE SCALE GENOMIC DNA]</scope>
    <source>
        <strain evidence="2 3">P2</strain>
    </source>
</reference>
<keyword evidence="1" id="KW-1133">Transmembrane helix</keyword>